<dbReference type="EMBL" id="JBHRTF010000002">
    <property type="protein sequence ID" value="MFC3114806.1"/>
    <property type="molecule type" value="Genomic_DNA"/>
</dbReference>
<dbReference type="InterPro" id="IPR007497">
    <property type="entry name" value="SIMPL/DUF541"/>
</dbReference>
<evidence type="ECO:0000313" key="3">
    <source>
        <dbReference type="Proteomes" id="UP001595555"/>
    </source>
</evidence>
<name>A0ABV7FB72_9GAMM</name>
<feature type="chain" id="PRO_5046673569" evidence="1">
    <location>
        <begin position="24"/>
        <end position="264"/>
    </location>
</feature>
<sequence length="264" mass="29593">MQLNIIKAVLTLSLIAFMPVGFAQTELKGSPEDLRQFLHPQAQLVTLVDRAEKKAYSDKAIIHLVITTEGKTLSESLTQNNTLREKVKADLIAKGISEKDIKNAKFTSTPEYGLFSKKPSTYKVINRISVSIFAEADLRNVALVADSYAEVELAKTEFEHTEKELFEQQIKEEVLKKINKQKEFYEKSLNVKLIPVTFRDARVQRQPSSGARAVSEVEEVIVTGIRASVSDKYAPEIPSEPSFDEVVYTAELVVDYKVINPSAN</sequence>
<reference evidence="3" key="1">
    <citation type="journal article" date="2019" name="Int. J. Syst. Evol. Microbiol.">
        <title>The Global Catalogue of Microorganisms (GCM) 10K type strain sequencing project: providing services to taxonomists for standard genome sequencing and annotation.</title>
        <authorList>
            <consortium name="The Broad Institute Genomics Platform"/>
            <consortium name="The Broad Institute Genome Sequencing Center for Infectious Disease"/>
            <person name="Wu L."/>
            <person name="Ma J."/>
        </authorList>
    </citation>
    <scope>NUCLEOTIDE SEQUENCE [LARGE SCALE GENOMIC DNA]</scope>
    <source>
        <strain evidence="3">KCTC 52237</strain>
    </source>
</reference>
<dbReference type="Gene3D" id="3.30.110.170">
    <property type="entry name" value="Protein of unknown function (DUF541), domain 1"/>
    <property type="match status" value="1"/>
</dbReference>
<protein>
    <submittedName>
        <fullName evidence="2">SIMPL domain-containing protein</fullName>
    </submittedName>
</protein>
<keyword evidence="3" id="KW-1185">Reference proteome</keyword>
<evidence type="ECO:0000256" key="1">
    <source>
        <dbReference type="SAM" id="SignalP"/>
    </source>
</evidence>
<accession>A0ABV7FB72</accession>
<proteinExistence type="predicted"/>
<dbReference type="Pfam" id="PF04402">
    <property type="entry name" value="SIMPL"/>
    <property type="match status" value="1"/>
</dbReference>
<organism evidence="2 3">
    <name type="scientific">Cellvibrio fontiphilus</name>
    <dbReference type="NCBI Taxonomy" id="1815559"/>
    <lineage>
        <taxon>Bacteria</taxon>
        <taxon>Pseudomonadati</taxon>
        <taxon>Pseudomonadota</taxon>
        <taxon>Gammaproteobacteria</taxon>
        <taxon>Cellvibrionales</taxon>
        <taxon>Cellvibrionaceae</taxon>
        <taxon>Cellvibrio</taxon>
    </lineage>
</organism>
<dbReference type="Proteomes" id="UP001595555">
    <property type="component" value="Unassembled WGS sequence"/>
</dbReference>
<comment type="caution">
    <text evidence="2">The sequence shown here is derived from an EMBL/GenBank/DDBJ whole genome shotgun (WGS) entry which is preliminary data.</text>
</comment>
<feature type="signal peptide" evidence="1">
    <location>
        <begin position="1"/>
        <end position="23"/>
    </location>
</feature>
<evidence type="ECO:0000313" key="2">
    <source>
        <dbReference type="EMBL" id="MFC3114806.1"/>
    </source>
</evidence>
<keyword evidence="1" id="KW-0732">Signal</keyword>
<gene>
    <name evidence="2" type="ORF">ACFODX_04490</name>
</gene>
<dbReference type="RefSeq" id="WP_378116480.1">
    <property type="nucleotide sequence ID" value="NZ_JBHRTF010000002.1"/>
</dbReference>
<dbReference type="Gene3D" id="3.30.70.2970">
    <property type="entry name" value="Protein of unknown function (DUF541), domain 2"/>
    <property type="match status" value="1"/>
</dbReference>